<dbReference type="Proteomes" id="UP000186817">
    <property type="component" value="Unassembled WGS sequence"/>
</dbReference>
<organism evidence="1 2">
    <name type="scientific">Symbiodinium microadriaticum</name>
    <name type="common">Dinoflagellate</name>
    <name type="synonym">Zooxanthella microadriatica</name>
    <dbReference type="NCBI Taxonomy" id="2951"/>
    <lineage>
        <taxon>Eukaryota</taxon>
        <taxon>Sar</taxon>
        <taxon>Alveolata</taxon>
        <taxon>Dinophyceae</taxon>
        <taxon>Suessiales</taxon>
        <taxon>Symbiodiniaceae</taxon>
        <taxon>Symbiodinium</taxon>
    </lineage>
</organism>
<reference evidence="1 2" key="1">
    <citation type="submission" date="2016-02" db="EMBL/GenBank/DDBJ databases">
        <title>Genome analysis of coral dinoflagellate symbionts highlights evolutionary adaptations to a symbiotic lifestyle.</title>
        <authorList>
            <person name="Aranda M."/>
            <person name="Li Y."/>
            <person name="Liew Y.J."/>
            <person name="Baumgarten S."/>
            <person name="Simakov O."/>
            <person name="Wilson M."/>
            <person name="Piel J."/>
            <person name="Ashoor H."/>
            <person name="Bougouffa S."/>
            <person name="Bajic V.B."/>
            <person name="Ryu T."/>
            <person name="Ravasi T."/>
            <person name="Bayer T."/>
            <person name="Micklem G."/>
            <person name="Kim H."/>
            <person name="Bhak J."/>
            <person name="Lajeunesse T.C."/>
            <person name="Voolstra C.R."/>
        </authorList>
    </citation>
    <scope>NUCLEOTIDE SEQUENCE [LARGE SCALE GENOMIC DNA]</scope>
    <source>
        <strain evidence="1 2">CCMP2467</strain>
    </source>
</reference>
<accession>A0A1Q9EJQ3</accession>
<dbReference type="EMBL" id="LSRX01000134">
    <property type="protein sequence ID" value="OLQ07645.1"/>
    <property type="molecule type" value="Genomic_DNA"/>
</dbReference>
<keyword evidence="2" id="KW-1185">Reference proteome</keyword>
<evidence type="ECO:0000313" key="1">
    <source>
        <dbReference type="EMBL" id="OLQ07645.1"/>
    </source>
</evidence>
<comment type="caution">
    <text evidence="1">The sequence shown here is derived from an EMBL/GenBank/DDBJ whole genome shotgun (WGS) entry which is preliminary data.</text>
</comment>
<protein>
    <submittedName>
        <fullName evidence="1">Uncharacterized protein</fullName>
    </submittedName>
</protein>
<gene>
    <name evidence="1" type="ORF">AK812_SmicGene8918</name>
</gene>
<dbReference type="AlphaFoldDB" id="A0A1Q9EJQ3"/>
<sequence>MPGRDVRAWVATLDEVHSGRAYSASPNFEMQLRESVGSDVHGHEVLSGRAVCDLIVIYGFTALWWLDFMKRYHARAWECWRVYWVIVRYRNIPVWVAERGGTRRWANGNCDTMFHGPGLDITE</sequence>
<name>A0A1Q9EJQ3_SYMMI</name>
<dbReference type="OrthoDB" id="10647894at2759"/>
<proteinExistence type="predicted"/>
<evidence type="ECO:0000313" key="2">
    <source>
        <dbReference type="Proteomes" id="UP000186817"/>
    </source>
</evidence>